<organism evidence="2">
    <name type="scientific">Trypanosoma vivax (strain Y486)</name>
    <dbReference type="NCBI Taxonomy" id="1055687"/>
    <lineage>
        <taxon>Eukaryota</taxon>
        <taxon>Discoba</taxon>
        <taxon>Euglenozoa</taxon>
        <taxon>Kinetoplastea</taxon>
        <taxon>Metakinetoplastina</taxon>
        <taxon>Trypanosomatida</taxon>
        <taxon>Trypanosomatidae</taxon>
        <taxon>Trypanosoma</taxon>
        <taxon>Duttonella</taxon>
    </lineage>
</organism>
<dbReference type="VEuPathDB" id="TriTrypDB:TvY486_1007590"/>
<reference evidence="2" key="1">
    <citation type="journal article" date="2012" name="Proc. Natl. Acad. Sci. U.S.A.">
        <title>Antigenic diversity is generated by distinct evolutionary mechanisms in African trypanosome species.</title>
        <authorList>
            <person name="Jackson A.P."/>
            <person name="Berry A."/>
            <person name="Aslett M."/>
            <person name="Allison H.C."/>
            <person name="Burton P."/>
            <person name="Vavrova-Anderson J."/>
            <person name="Brown R."/>
            <person name="Browne H."/>
            <person name="Corton N."/>
            <person name="Hauser H."/>
            <person name="Gamble J."/>
            <person name="Gilderthorp R."/>
            <person name="Marcello L."/>
            <person name="McQuillan J."/>
            <person name="Otto T.D."/>
            <person name="Quail M.A."/>
            <person name="Sanders M.J."/>
            <person name="van Tonder A."/>
            <person name="Ginger M.L."/>
            <person name="Field M.C."/>
            <person name="Barry J.D."/>
            <person name="Hertz-Fowler C."/>
            <person name="Berriman M."/>
        </authorList>
    </citation>
    <scope>NUCLEOTIDE SEQUENCE</scope>
    <source>
        <strain evidence="2">Y486</strain>
    </source>
</reference>
<dbReference type="InterPro" id="IPR008942">
    <property type="entry name" value="ENTH_VHS"/>
</dbReference>
<protein>
    <recommendedName>
        <fullName evidence="1">CID domain-containing protein</fullName>
    </recommendedName>
</protein>
<dbReference type="Pfam" id="PF04818">
    <property type="entry name" value="CID"/>
    <property type="match status" value="1"/>
</dbReference>
<name>G0U756_TRYVY</name>
<proteinExistence type="predicted"/>
<dbReference type="Gene3D" id="1.25.40.90">
    <property type="match status" value="1"/>
</dbReference>
<evidence type="ECO:0000259" key="1">
    <source>
        <dbReference type="Pfam" id="PF04818"/>
    </source>
</evidence>
<dbReference type="EMBL" id="HE573026">
    <property type="protein sequence ID" value="CCC51713.1"/>
    <property type="molecule type" value="Genomic_DNA"/>
</dbReference>
<dbReference type="AlphaFoldDB" id="G0U756"/>
<dbReference type="InterPro" id="IPR006569">
    <property type="entry name" value="CID_dom"/>
</dbReference>
<gene>
    <name evidence="2" type="ORF">TVY486_1007590</name>
</gene>
<sequence length="249" mass="27206">MNREKVFRRLDLVTSSAGSIISVATWCALHASSAEVILGAIDERMRHPSTSSEMRCSLLYVIHELLLTCAANGVHETTRRRLLMAASKMLPAAIQAVRLLDAPDSDEFERVLSKVMSWWSMLNIFPRAWIEQIGAKEIKTQFNEVEAGSSSMSAQLRHVANLISRYNEAKSVYQHALQTSSEAVQPALEEALERLAAVRAAVDDKLEGGASLATWLGTEQGVLEGNAQNAGPAHKGQGGEQDDILGSFF</sequence>
<evidence type="ECO:0000313" key="2">
    <source>
        <dbReference type="EMBL" id="CCC51713.1"/>
    </source>
</evidence>
<feature type="domain" description="CID" evidence="1">
    <location>
        <begin position="10"/>
        <end position="133"/>
    </location>
</feature>
<accession>G0U756</accession>